<feature type="domain" description="SusD-like N-terminal" evidence="7">
    <location>
        <begin position="107"/>
        <end position="209"/>
    </location>
</feature>
<dbReference type="Pfam" id="PF14322">
    <property type="entry name" value="SusD-like_3"/>
    <property type="match status" value="1"/>
</dbReference>
<evidence type="ECO:0000256" key="1">
    <source>
        <dbReference type="ARBA" id="ARBA00004442"/>
    </source>
</evidence>
<gene>
    <name evidence="8" type="ORF">CCY01nite_32430</name>
</gene>
<dbReference type="GO" id="GO:0009279">
    <property type="term" value="C:cell outer membrane"/>
    <property type="evidence" value="ECO:0007669"/>
    <property type="project" value="UniProtKB-SubCell"/>
</dbReference>
<keyword evidence="5" id="KW-0998">Cell outer membrane</keyword>
<dbReference type="EMBL" id="BKAU01000004">
    <property type="protein sequence ID" value="GEP96983.1"/>
    <property type="molecule type" value="Genomic_DNA"/>
</dbReference>
<sequence length="593" mass="66315">MKTGKIFNYTLALTMLLSASSCDLKEEPVDTATNAAVFGSESGLELYTNSFYDLLPGTDVGVFQGDDNSDLVARNGVDNYLAVGALSPITSSGWSWTDLRNINYFIENAEKSTVATKGHYLGLAHFFRALFYFEKVKRFGDVPWIDKPIDITDVEKLNAPRDDRFEVMDKVLADLNYAIENISSTPAVDPTCTRITQNVARAYKTRICLFEASFRKYHTEYNQQATAAAWYGEVVTEANAIKGYSLHEGAAPDRGYRELFITRSPFNDETILAVALSSNLQVFSSANRRFISPTYGNRPSLTRRFVNTYLNLDGTPFTSNPGYATTPFVDEVKDRDLRLKQTIRLGDYRRTENGLPVIAPPNFSQTVTGYQPIKWCYDERYPYDDESRNDNAHIIMRWAEVLLNKAEALAELGTMTAGDWAATIGALRERAGITGPTLTTLPTVADPYMLAFFDNKFTNPVLLEVLRERGVEMIFEGLRPDDLRRWKLGELFEDAPMNGMYVPALGEHDLNGDGIMDVVFYQGTKPPSTTPGIAFVDVSPSTAVGRIQLSNGTSGEVMWNPGAREWIDAKYLYPIPQTVRERNPALGQNPGWQ</sequence>
<evidence type="ECO:0000259" key="6">
    <source>
        <dbReference type="Pfam" id="PF07980"/>
    </source>
</evidence>
<evidence type="ECO:0000313" key="8">
    <source>
        <dbReference type="EMBL" id="GEP96983.1"/>
    </source>
</evidence>
<comment type="similarity">
    <text evidence="2">Belongs to the SusD family.</text>
</comment>
<evidence type="ECO:0000256" key="3">
    <source>
        <dbReference type="ARBA" id="ARBA00022729"/>
    </source>
</evidence>
<evidence type="ECO:0008006" key="10">
    <source>
        <dbReference type="Google" id="ProtNLM"/>
    </source>
</evidence>
<organism evidence="8 9">
    <name type="scientific">Chitinophaga cymbidii</name>
    <dbReference type="NCBI Taxonomy" id="1096750"/>
    <lineage>
        <taxon>Bacteria</taxon>
        <taxon>Pseudomonadati</taxon>
        <taxon>Bacteroidota</taxon>
        <taxon>Chitinophagia</taxon>
        <taxon>Chitinophagales</taxon>
        <taxon>Chitinophagaceae</taxon>
        <taxon>Chitinophaga</taxon>
    </lineage>
</organism>
<dbReference type="Gene3D" id="1.25.40.390">
    <property type="match status" value="1"/>
</dbReference>
<dbReference type="RefSeq" id="WP_146864131.1">
    <property type="nucleotide sequence ID" value="NZ_BKAU01000004.1"/>
</dbReference>
<proteinExistence type="inferred from homology"/>
<keyword evidence="9" id="KW-1185">Reference proteome</keyword>
<dbReference type="InterPro" id="IPR011990">
    <property type="entry name" value="TPR-like_helical_dom_sf"/>
</dbReference>
<evidence type="ECO:0000256" key="4">
    <source>
        <dbReference type="ARBA" id="ARBA00023136"/>
    </source>
</evidence>
<evidence type="ECO:0000259" key="7">
    <source>
        <dbReference type="Pfam" id="PF14322"/>
    </source>
</evidence>
<comment type="subcellular location">
    <subcellularLocation>
        <location evidence="1">Cell outer membrane</location>
    </subcellularLocation>
</comment>
<dbReference type="Proteomes" id="UP000321436">
    <property type="component" value="Unassembled WGS sequence"/>
</dbReference>
<dbReference type="InterPro" id="IPR033985">
    <property type="entry name" value="SusD-like_N"/>
</dbReference>
<keyword evidence="3" id="KW-0732">Signal</keyword>
<dbReference type="OrthoDB" id="5694214at2"/>
<keyword evidence="4" id="KW-0472">Membrane</keyword>
<dbReference type="InterPro" id="IPR012944">
    <property type="entry name" value="SusD_RagB_dom"/>
</dbReference>
<evidence type="ECO:0000256" key="5">
    <source>
        <dbReference type="ARBA" id="ARBA00023237"/>
    </source>
</evidence>
<feature type="domain" description="RagB/SusD" evidence="6">
    <location>
        <begin position="300"/>
        <end position="592"/>
    </location>
</feature>
<accession>A0A512RMR7</accession>
<dbReference type="Pfam" id="PF07980">
    <property type="entry name" value="SusD_RagB"/>
    <property type="match status" value="1"/>
</dbReference>
<evidence type="ECO:0000256" key="2">
    <source>
        <dbReference type="ARBA" id="ARBA00006275"/>
    </source>
</evidence>
<comment type="caution">
    <text evidence="8">The sequence shown here is derived from an EMBL/GenBank/DDBJ whole genome shotgun (WGS) entry which is preliminary data.</text>
</comment>
<protein>
    <recommendedName>
        <fullName evidence="10">Starch-binding protein</fullName>
    </recommendedName>
</protein>
<dbReference type="SUPFAM" id="SSF48452">
    <property type="entry name" value="TPR-like"/>
    <property type="match status" value="1"/>
</dbReference>
<name>A0A512RMR7_9BACT</name>
<reference evidence="8 9" key="1">
    <citation type="submission" date="2019-07" db="EMBL/GenBank/DDBJ databases">
        <title>Whole genome shotgun sequence of Chitinophaga cymbidii NBRC 109752.</title>
        <authorList>
            <person name="Hosoyama A."/>
            <person name="Uohara A."/>
            <person name="Ohji S."/>
            <person name="Ichikawa N."/>
        </authorList>
    </citation>
    <scope>NUCLEOTIDE SEQUENCE [LARGE SCALE GENOMIC DNA]</scope>
    <source>
        <strain evidence="8 9">NBRC 109752</strain>
    </source>
</reference>
<evidence type="ECO:0000313" key="9">
    <source>
        <dbReference type="Proteomes" id="UP000321436"/>
    </source>
</evidence>
<dbReference type="PROSITE" id="PS51257">
    <property type="entry name" value="PROKAR_LIPOPROTEIN"/>
    <property type="match status" value="1"/>
</dbReference>
<dbReference type="AlphaFoldDB" id="A0A512RMR7"/>